<dbReference type="AlphaFoldDB" id="A0A8H6R9Z6"/>
<feature type="region of interest" description="Disordered" evidence="1">
    <location>
        <begin position="100"/>
        <end position="136"/>
    </location>
</feature>
<dbReference type="Proteomes" id="UP000660729">
    <property type="component" value="Unassembled WGS sequence"/>
</dbReference>
<name>A0A8H6R9Z6_9PEZI</name>
<reference evidence="2" key="1">
    <citation type="submission" date="2020-04" db="EMBL/GenBank/DDBJ databases">
        <title>Draft genome resource of the tomato pathogen Pseudocercospora fuligena.</title>
        <authorList>
            <person name="Zaccaron A."/>
        </authorList>
    </citation>
    <scope>NUCLEOTIDE SEQUENCE</scope>
    <source>
        <strain evidence="2">PF001</strain>
    </source>
</reference>
<accession>A0A8H6R9Z6</accession>
<dbReference type="OrthoDB" id="202825at2759"/>
<feature type="compositionally biased region" description="Basic residues" evidence="1">
    <location>
        <begin position="285"/>
        <end position="295"/>
    </location>
</feature>
<comment type="caution">
    <text evidence="2">The sequence shown here is derived from an EMBL/GenBank/DDBJ whole genome shotgun (WGS) entry which is preliminary data.</text>
</comment>
<organism evidence="2 3">
    <name type="scientific">Pseudocercospora fuligena</name>
    <dbReference type="NCBI Taxonomy" id="685502"/>
    <lineage>
        <taxon>Eukaryota</taxon>
        <taxon>Fungi</taxon>
        <taxon>Dikarya</taxon>
        <taxon>Ascomycota</taxon>
        <taxon>Pezizomycotina</taxon>
        <taxon>Dothideomycetes</taxon>
        <taxon>Dothideomycetidae</taxon>
        <taxon>Mycosphaerellales</taxon>
        <taxon>Mycosphaerellaceae</taxon>
        <taxon>Pseudocercospora</taxon>
    </lineage>
</organism>
<gene>
    <name evidence="2" type="ORF">HII31_11458</name>
</gene>
<dbReference type="EMBL" id="JABCIY010000233">
    <property type="protein sequence ID" value="KAF7187203.1"/>
    <property type="molecule type" value="Genomic_DNA"/>
</dbReference>
<evidence type="ECO:0000313" key="3">
    <source>
        <dbReference type="Proteomes" id="UP000660729"/>
    </source>
</evidence>
<protein>
    <submittedName>
        <fullName evidence="2">Uncharacterized protein</fullName>
    </submittedName>
</protein>
<evidence type="ECO:0000256" key="1">
    <source>
        <dbReference type="SAM" id="MobiDB-lite"/>
    </source>
</evidence>
<feature type="region of interest" description="Disordered" evidence="1">
    <location>
        <begin position="267"/>
        <end position="297"/>
    </location>
</feature>
<evidence type="ECO:0000313" key="2">
    <source>
        <dbReference type="EMBL" id="KAF7187203.1"/>
    </source>
</evidence>
<keyword evidence="3" id="KW-1185">Reference proteome</keyword>
<sequence>MAANEKGLICPNPKAIAFAISVVGSKPPELTVAEYIRLLRQHIAQGRRENALSSVYRHLDRSAFWRSEFDRMKDALQTSNSQAVDLQLEIEKLKTKVEHLKSNAPTKKRKKQDIDTIPVPRSPKRPKRESSPPRALSTAVDFSIEAEYHDAGELGNTLLHSVYAMITASKGHPKLDENEIAHHLIHATSALPRIVQREVERIMTEEVSDDELLGNALTVCSRAAGAVIAAYSKLEPSSSVAGKATYAIVIMFKEFLRDFELLSADDVDAPTGPERDAEASSPTKSKGKAKTRRSTNIRSTPRLSLYTNFLASTIDKLNPNNETHKGLYEGFAYCLLERLGDRLYTAVFGQRRASTLGDEIMKGAAADSAHDEKAQILKGSDDNDRKQMRLEAPYLIHLLHRLMLTAPRFLGSTKGRNSNAKSATKHSLTLSARESLQRTLVSCVFGVREEDDDDLFQDCLGMPSAHLDSMPLPKIKEANVQDWFKDELWKLLGWEILAKEGEW</sequence>
<proteinExistence type="predicted"/>